<keyword evidence="1" id="KW-0175">Coiled coil</keyword>
<evidence type="ECO:0000313" key="3">
    <source>
        <dbReference type="Proteomes" id="UP000738359"/>
    </source>
</evidence>
<dbReference type="Proteomes" id="UP000738359">
    <property type="component" value="Unassembled WGS sequence"/>
</dbReference>
<comment type="caution">
    <text evidence="2">The sequence shown here is derived from an EMBL/GenBank/DDBJ whole genome shotgun (WGS) entry which is preliminary data.</text>
</comment>
<evidence type="ECO:0000256" key="1">
    <source>
        <dbReference type="SAM" id="Coils"/>
    </source>
</evidence>
<organism evidence="2 3">
    <name type="scientific">Mortierella alpina</name>
    <name type="common">Oleaginous fungus</name>
    <name type="synonym">Mortierella renispora</name>
    <dbReference type="NCBI Taxonomy" id="64518"/>
    <lineage>
        <taxon>Eukaryota</taxon>
        <taxon>Fungi</taxon>
        <taxon>Fungi incertae sedis</taxon>
        <taxon>Mucoromycota</taxon>
        <taxon>Mortierellomycotina</taxon>
        <taxon>Mortierellomycetes</taxon>
        <taxon>Mortierellales</taxon>
        <taxon>Mortierellaceae</taxon>
        <taxon>Mortierella</taxon>
    </lineage>
</organism>
<feature type="coiled-coil region" evidence="1">
    <location>
        <begin position="58"/>
        <end position="92"/>
    </location>
</feature>
<reference evidence="2" key="1">
    <citation type="journal article" date="2020" name="Fungal Divers.">
        <title>Resolving the Mortierellaceae phylogeny through synthesis of multi-gene phylogenetics and phylogenomics.</title>
        <authorList>
            <person name="Vandepol N."/>
            <person name="Liber J."/>
            <person name="Desiro A."/>
            <person name="Na H."/>
            <person name="Kennedy M."/>
            <person name="Barry K."/>
            <person name="Grigoriev I.V."/>
            <person name="Miller A.N."/>
            <person name="O'Donnell K."/>
            <person name="Stajich J.E."/>
            <person name="Bonito G."/>
        </authorList>
    </citation>
    <scope>NUCLEOTIDE SEQUENCE</scope>
    <source>
        <strain evidence="2">CK1249</strain>
    </source>
</reference>
<dbReference type="EMBL" id="JAAAHY010000277">
    <property type="protein sequence ID" value="KAF9965209.1"/>
    <property type="molecule type" value="Genomic_DNA"/>
</dbReference>
<protein>
    <submittedName>
        <fullName evidence="2">Uncharacterized protein</fullName>
    </submittedName>
</protein>
<dbReference type="OrthoDB" id="8954335at2759"/>
<dbReference type="AlphaFoldDB" id="A0A9P6J9C1"/>
<feature type="non-terminal residue" evidence="2">
    <location>
        <position position="1"/>
    </location>
</feature>
<evidence type="ECO:0000313" key="2">
    <source>
        <dbReference type="EMBL" id="KAF9965209.1"/>
    </source>
</evidence>
<sequence>RMIRHILLKAIFNLPVPTEKMQLKKTPKMKDVDALILKVYGDKLKRNEEMCEHTERAIVELDTKIIDAIYEIRELEQELQVLDTKDLELIDEKKHDQEWSILSWRHKAVLEVRDLEFPIDSIRMDKDEHTTVTETLGGEGQKFWRELQRQRGVWLNLIKRAARPTLHFNLFKVIAEAGVYEGSSSKCMERAAEFYKSFVPSEDEEVTLKEDEMQQREP</sequence>
<name>A0A9P6J9C1_MORAP</name>
<keyword evidence="3" id="KW-1185">Reference proteome</keyword>
<accession>A0A9P6J9C1</accession>
<proteinExistence type="predicted"/>
<gene>
    <name evidence="2" type="ORF">BGZ70_005228</name>
</gene>